<reference evidence="9" key="2">
    <citation type="submission" date="2025-09" db="UniProtKB">
        <authorList>
            <consortium name="Ensembl"/>
        </authorList>
    </citation>
    <scope>IDENTIFICATION</scope>
</reference>
<dbReference type="AlphaFoldDB" id="A0A8C0IDP3"/>
<dbReference type="InterPro" id="IPR013785">
    <property type="entry name" value="Aldolase_TIM"/>
</dbReference>
<dbReference type="SUPFAM" id="SSF51445">
    <property type="entry name" value="(Trans)glycosidases"/>
    <property type="match status" value="1"/>
</dbReference>
<proteinExistence type="inferred from homology"/>
<dbReference type="Proteomes" id="UP000694567">
    <property type="component" value="Unplaced"/>
</dbReference>
<evidence type="ECO:0000256" key="7">
    <source>
        <dbReference type="RuleBase" id="RU610713"/>
    </source>
</evidence>
<evidence type="ECO:0000256" key="3">
    <source>
        <dbReference type="ARBA" id="ARBA00023157"/>
    </source>
</evidence>
<dbReference type="InterPro" id="IPR017853">
    <property type="entry name" value="GH"/>
</dbReference>
<dbReference type="GO" id="GO:0031410">
    <property type="term" value="C:cytoplasmic vesicle"/>
    <property type="evidence" value="ECO:0007669"/>
    <property type="project" value="TreeGrafter"/>
</dbReference>
<keyword evidence="8" id="KW-0732">Signal</keyword>
<dbReference type="PANTHER" id="PTHR11769:SF7">
    <property type="entry name" value="HYALURONIDASE-4"/>
    <property type="match status" value="1"/>
</dbReference>
<evidence type="ECO:0000256" key="4">
    <source>
        <dbReference type="ARBA" id="ARBA00023295"/>
    </source>
</evidence>
<dbReference type="InterPro" id="IPR018155">
    <property type="entry name" value="Hyaluronidase"/>
</dbReference>
<evidence type="ECO:0000313" key="10">
    <source>
        <dbReference type="Proteomes" id="UP000694567"/>
    </source>
</evidence>
<feature type="chain" id="PRO_5034371946" description="Hyaluronidase" evidence="8">
    <location>
        <begin position="27"/>
        <end position="299"/>
    </location>
</feature>
<keyword evidence="7" id="KW-0378">Hydrolase</keyword>
<dbReference type="EC" id="3.2.1.35" evidence="7"/>
<evidence type="ECO:0000313" key="9">
    <source>
        <dbReference type="Ensembl" id="ENSBOBP00000012427.1"/>
    </source>
</evidence>
<feature type="active site" description="Proton donor" evidence="6">
    <location>
        <position position="74"/>
    </location>
</feature>
<organism evidence="9 10">
    <name type="scientific">Bubo bubo</name>
    <name type="common">Eurasian eagle-owl</name>
    <name type="synonym">Strix bubo</name>
    <dbReference type="NCBI Taxonomy" id="30461"/>
    <lineage>
        <taxon>Eukaryota</taxon>
        <taxon>Metazoa</taxon>
        <taxon>Chordata</taxon>
        <taxon>Craniata</taxon>
        <taxon>Vertebrata</taxon>
        <taxon>Euteleostomi</taxon>
        <taxon>Archelosauria</taxon>
        <taxon>Archosauria</taxon>
        <taxon>Dinosauria</taxon>
        <taxon>Saurischia</taxon>
        <taxon>Theropoda</taxon>
        <taxon>Coelurosauria</taxon>
        <taxon>Aves</taxon>
        <taxon>Neognathae</taxon>
        <taxon>Neoaves</taxon>
        <taxon>Telluraves</taxon>
        <taxon>Strigiformes</taxon>
        <taxon>Strigidae</taxon>
        <taxon>Bubo</taxon>
    </lineage>
</organism>
<dbReference type="PANTHER" id="PTHR11769">
    <property type="entry name" value="HYALURONIDASE"/>
    <property type="match status" value="1"/>
</dbReference>
<evidence type="ECO:0000256" key="5">
    <source>
        <dbReference type="PIRNR" id="PIRNR038193"/>
    </source>
</evidence>
<dbReference type="Pfam" id="PF01630">
    <property type="entry name" value="Glyco_hydro_56"/>
    <property type="match status" value="1"/>
</dbReference>
<dbReference type="Ensembl" id="ENSBOBT00000012727.1">
    <property type="protein sequence ID" value="ENSBOBP00000012427.1"/>
    <property type="gene ID" value="ENSBOBG00000007886.1"/>
</dbReference>
<dbReference type="GO" id="GO:0005975">
    <property type="term" value="P:carbohydrate metabolic process"/>
    <property type="evidence" value="ECO:0007669"/>
    <property type="project" value="UniProtKB-UniRule"/>
</dbReference>
<keyword evidence="4 7" id="KW-0326">Glycosidase</keyword>
<dbReference type="GO" id="GO:0030214">
    <property type="term" value="P:hyaluronan catabolic process"/>
    <property type="evidence" value="ECO:0007669"/>
    <property type="project" value="TreeGrafter"/>
</dbReference>
<evidence type="ECO:0000256" key="1">
    <source>
        <dbReference type="ARBA" id="ARBA00000251"/>
    </source>
</evidence>
<sequence length="299" mass="34262">MGHCYALFTFQPLAWLHIALIWTSLAVKPAQTPVWERKTFINFSLQTHLEKNGYDINYYILAEDFSGFALIAWEHWRPQWDHNWDAKDVYRRKSRKLITEMEGNIAVNYIEHLPRVSFEESEKAFMKETIALGMKSRPKGLWGYYLYPDCHNYNFCDQNYAGSYPKSEALRNNDLSWLWDISVALYPPTGIKKPLGNSYRDEPLLFLSMVSFCWNNVGCIYALTILADGASGWKTSYLANSGNCTEVQEFVDSELRPYIINVTAAAEGYEGTNCGEVKVADDHPVNSADSVSPRRFAAI</sequence>
<dbReference type="PRINTS" id="PR00846">
    <property type="entry name" value="GLHYDRLASE56"/>
</dbReference>
<comment type="similarity">
    <text evidence="2 5 7">Belongs to the glycosyl hydrolase 56 family.</text>
</comment>
<reference evidence="9" key="1">
    <citation type="submission" date="2025-08" db="UniProtKB">
        <authorList>
            <consortium name="Ensembl"/>
        </authorList>
    </citation>
    <scope>IDENTIFICATION</scope>
</reference>
<dbReference type="PIRSF" id="PIRSF038193">
    <property type="entry name" value="Hyaluronidase"/>
    <property type="match status" value="1"/>
</dbReference>
<keyword evidence="10" id="KW-1185">Reference proteome</keyword>
<dbReference type="Gene3D" id="3.20.20.70">
    <property type="entry name" value="Aldolase class I"/>
    <property type="match status" value="1"/>
</dbReference>
<comment type="catalytic activity">
    <reaction evidence="1 7">
        <text>Random hydrolysis of (1-&gt;4)-linkages between N-acetyl-beta-D-glucosamine and D-glucuronate residues in hyaluronate.</text>
        <dbReference type="EC" id="3.2.1.35"/>
    </reaction>
</comment>
<evidence type="ECO:0000256" key="6">
    <source>
        <dbReference type="PIRSR" id="PIRSR038193-1"/>
    </source>
</evidence>
<dbReference type="GO" id="GO:0004415">
    <property type="term" value="F:hyalurononglucosaminidase activity"/>
    <property type="evidence" value="ECO:0007669"/>
    <property type="project" value="UniProtKB-UniRule"/>
</dbReference>
<keyword evidence="3" id="KW-1015">Disulfide bond</keyword>
<feature type="signal peptide" evidence="8">
    <location>
        <begin position="1"/>
        <end position="26"/>
    </location>
</feature>
<evidence type="ECO:0000256" key="2">
    <source>
        <dbReference type="ARBA" id="ARBA00008871"/>
    </source>
</evidence>
<accession>A0A8C0IDP3</accession>
<protein>
    <recommendedName>
        <fullName evidence="7">Hyaluronidase</fullName>
        <ecNumber evidence="7">3.2.1.35</ecNumber>
    </recommendedName>
</protein>
<evidence type="ECO:0000256" key="8">
    <source>
        <dbReference type="SAM" id="SignalP"/>
    </source>
</evidence>
<name>A0A8C0IDP3_BUBBB</name>